<dbReference type="GO" id="GO:0032040">
    <property type="term" value="C:small-subunit processome"/>
    <property type="evidence" value="ECO:0007669"/>
    <property type="project" value="TreeGrafter"/>
</dbReference>
<dbReference type="PANTHER" id="PTHR23270:SF10">
    <property type="entry name" value="PROTEIN RRP5 HOMOLOG"/>
    <property type="match status" value="1"/>
</dbReference>
<proteinExistence type="predicted"/>
<accession>A0AAD5BS64</accession>
<dbReference type="AlphaFoldDB" id="A0AAD5BS64"/>
<dbReference type="InterPro" id="IPR045209">
    <property type="entry name" value="Rrp5"/>
</dbReference>
<feature type="non-terminal residue" evidence="1">
    <location>
        <position position="1"/>
    </location>
</feature>
<gene>
    <name evidence="1" type="ORF">M8C21_015076</name>
</gene>
<comment type="caution">
    <text evidence="1">The sequence shown here is derived from an EMBL/GenBank/DDBJ whole genome shotgun (WGS) entry which is preliminary data.</text>
</comment>
<keyword evidence="2" id="KW-1185">Reference proteome</keyword>
<sequence length="140" mass="15717">PPKTSLGIFTPTWFTSSTFLSKDDPIAIYYQGWGNSREHMVNQHLLCIFLSRHLSSYIWKQIGSKDTKMVVGRLRTCKVVNLSSDSEEVAICDCVTRDLKGIPFNLLVPGMMVNASVCSTLENGIMLSFLTFFIGTVCWL</sequence>
<dbReference type="GO" id="GO:0006364">
    <property type="term" value="P:rRNA processing"/>
    <property type="evidence" value="ECO:0007669"/>
    <property type="project" value="InterPro"/>
</dbReference>
<dbReference type="Proteomes" id="UP001206925">
    <property type="component" value="Unassembled WGS sequence"/>
</dbReference>
<dbReference type="GO" id="GO:0003723">
    <property type="term" value="F:RNA binding"/>
    <property type="evidence" value="ECO:0007669"/>
    <property type="project" value="TreeGrafter"/>
</dbReference>
<evidence type="ECO:0000313" key="1">
    <source>
        <dbReference type="EMBL" id="KAI7728309.1"/>
    </source>
</evidence>
<dbReference type="PANTHER" id="PTHR23270">
    <property type="entry name" value="PROGRAMMED CELL DEATH PROTEIN 11 PRE-RRNA PROCESSING PROTEIN RRP5"/>
    <property type="match status" value="1"/>
</dbReference>
<name>A0AAD5BS64_AMBAR</name>
<dbReference type="EMBL" id="JAMZMK010011237">
    <property type="protein sequence ID" value="KAI7728309.1"/>
    <property type="molecule type" value="Genomic_DNA"/>
</dbReference>
<reference evidence="1" key="1">
    <citation type="submission" date="2022-06" db="EMBL/GenBank/DDBJ databases">
        <title>Uncovering the hologenomic basis of an extraordinary plant invasion.</title>
        <authorList>
            <person name="Bieker V.C."/>
            <person name="Martin M.D."/>
            <person name="Gilbert T."/>
            <person name="Hodgins K."/>
            <person name="Battlay P."/>
            <person name="Petersen B."/>
            <person name="Wilson J."/>
        </authorList>
    </citation>
    <scope>NUCLEOTIDE SEQUENCE</scope>
    <source>
        <strain evidence="1">AA19_3_7</strain>
        <tissue evidence="1">Leaf</tissue>
    </source>
</reference>
<organism evidence="1 2">
    <name type="scientific">Ambrosia artemisiifolia</name>
    <name type="common">Common ragweed</name>
    <dbReference type="NCBI Taxonomy" id="4212"/>
    <lineage>
        <taxon>Eukaryota</taxon>
        <taxon>Viridiplantae</taxon>
        <taxon>Streptophyta</taxon>
        <taxon>Embryophyta</taxon>
        <taxon>Tracheophyta</taxon>
        <taxon>Spermatophyta</taxon>
        <taxon>Magnoliopsida</taxon>
        <taxon>eudicotyledons</taxon>
        <taxon>Gunneridae</taxon>
        <taxon>Pentapetalae</taxon>
        <taxon>asterids</taxon>
        <taxon>campanulids</taxon>
        <taxon>Asterales</taxon>
        <taxon>Asteraceae</taxon>
        <taxon>Asteroideae</taxon>
        <taxon>Heliantheae alliance</taxon>
        <taxon>Heliantheae</taxon>
        <taxon>Ambrosia</taxon>
    </lineage>
</organism>
<evidence type="ECO:0000313" key="2">
    <source>
        <dbReference type="Proteomes" id="UP001206925"/>
    </source>
</evidence>
<protein>
    <submittedName>
        <fullName evidence="1">Uncharacterized protein</fullName>
    </submittedName>
</protein>